<gene>
    <name evidence="12" type="ORF">DB88DRAFT_493724</name>
</gene>
<dbReference type="PANTHER" id="PTHR45624">
    <property type="entry name" value="MITOCHONDRIAL BASIC AMINO ACIDS TRANSPORTER-RELATED"/>
    <property type="match status" value="1"/>
</dbReference>
<dbReference type="EMBL" id="JAODAN010000007">
    <property type="protein sequence ID" value="KAK1923086.1"/>
    <property type="molecule type" value="Genomic_DNA"/>
</dbReference>
<comment type="caution">
    <text evidence="12">The sequence shown here is derived from an EMBL/GenBank/DDBJ whole genome shotgun (WGS) entry which is preliminary data.</text>
</comment>
<dbReference type="Pfam" id="PF00153">
    <property type="entry name" value="Mito_carr"/>
    <property type="match status" value="3"/>
</dbReference>
<evidence type="ECO:0000256" key="2">
    <source>
        <dbReference type="ARBA" id="ARBA00006375"/>
    </source>
</evidence>
<dbReference type="Proteomes" id="UP001182556">
    <property type="component" value="Unassembled WGS sequence"/>
</dbReference>
<dbReference type="GO" id="GO:0031966">
    <property type="term" value="C:mitochondrial membrane"/>
    <property type="evidence" value="ECO:0007669"/>
    <property type="project" value="UniProtKB-SubCell"/>
</dbReference>
<reference evidence="12" key="1">
    <citation type="submission" date="2023-02" db="EMBL/GenBank/DDBJ databases">
        <title>Identification and recombinant expression of a fungal hydrolase from Papiliotrema laurentii that hydrolyzes apple cutin and clears colloidal polyester polyurethane.</title>
        <authorList>
            <consortium name="DOE Joint Genome Institute"/>
            <person name="Roman V.A."/>
            <person name="Bojanowski C."/>
            <person name="Crable B.R."/>
            <person name="Wagner D.N."/>
            <person name="Hung C.S."/>
            <person name="Nadeau L.J."/>
            <person name="Schratz L."/>
            <person name="Haridas S."/>
            <person name="Pangilinan J."/>
            <person name="Lipzen A."/>
            <person name="Na H."/>
            <person name="Yan M."/>
            <person name="Ng V."/>
            <person name="Grigoriev I.V."/>
            <person name="Spatafora J.W."/>
            <person name="Barlow D."/>
            <person name="Biffinger J."/>
            <person name="Kelley-Loughnane N."/>
            <person name="Varaljay V.A."/>
            <person name="Crookes-Goodson W.J."/>
        </authorList>
    </citation>
    <scope>NUCLEOTIDE SEQUENCE</scope>
    <source>
        <strain evidence="12">5307AH</strain>
    </source>
</reference>
<evidence type="ECO:0000256" key="6">
    <source>
        <dbReference type="ARBA" id="ARBA00022989"/>
    </source>
</evidence>
<evidence type="ECO:0000256" key="11">
    <source>
        <dbReference type="SAM" id="Phobius"/>
    </source>
</evidence>
<keyword evidence="13" id="KW-1185">Reference proteome</keyword>
<accession>A0AAD9CVY4</accession>
<feature type="transmembrane region" description="Helical" evidence="11">
    <location>
        <begin position="115"/>
        <end position="136"/>
    </location>
</feature>
<evidence type="ECO:0000256" key="7">
    <source>
        <dbReference type="ARBA" id="ARBA00023128"/>
    </source>
</evidence>
<evidence type="ECO:0000256" key="4">
    <source>
        <dbReference type="ARBA" id="ARBA00022692"/>
    </source>
</evidence>
<protein>
    <submittedName>
        <fullName evidence="12">Mitochondrial carrier domain-containing protein</fullName>
    </submittedName>
</protein>
<organism evidence="12 13">
    <name type="scientific">Papiliotrema laurentii</name>
    <name type="common">Cryptococcus laurentii</name>
    <dbReference type="NCBI Taxonomy" id="5418"/>
    <lineage>
        <taxon>Eukaryota</taxon>
        <taxon>Fungi</taxon>
        <taxon>Dikarya</taxon>
        <taxon>Basidiomycota</taxon>
        <taxon>Agaricomycotina</taxon>
        <taxon>Tremellomycetes</taxon>
        <taxon>Tremellales</taxon>
        <taxon>Rhynchogastremaceae</taxon>
        <taxon>Papiliotrema</taxon>
    </lineage>
</organism>
<keyword evidence="3 10" id="KW-0813">Transport</keyword>
<dbReference type="PANTHER" id="PTHR45624:SF10">
    <property type="entry name" value="SLC (SOLUTE CARRIER) HOMOLOG"/>
    <property type="match status" value="1"/>
</dbReference>
<evidence type="ECO:0000313" key="12">
    <source>
        <dbReference type="EMBL" id="KAK1923086.1"/>
    </source>
</evidence>
<evidence type="ECO:0000256" key="9">
    <source>
        <dbReference type="PROSITE-ProRule" id="PRU00282"/>
    </source>
</evidence>
<evidence type="ECO:0000256" key="8">
    <source>
        <dbReference type="ARBA" id="ARBA00023136"/>
    </source>
</evidence>
<dbReference type="GO" id="GO:0022857">
    <property type="term" value="F:transmembrane transporter activity"/>
    <property type="evidence" value="ECO:0007669"/>
    <property type="project" value="TreeGrafter"/>
</dbReference>
<dbReference type="InterPro" id="IPR018108">
    <property type="entry name" value="MCP_transmembrane"/>
</dbReference>
<dbReference type="PRINTS" id="PR00926">
    <property type="entry name" value="MITOCARRIER"/>
</dbReference>
<name>A0AAD9CVY4_PAPLA</name>
<feature type="repeat" description="Solcar" evidence="9">
    <location>
        <begin position="14"/>
        <end position="100"/>
    </location>
</feature>
<evidence type="ECO:0000256" key="10">
    <source>
        <dbReference type="RuleBase" id="RU000488"/>
    </source>
</evidence>
<comment type="similarity">
    <text evidence="2 10">Belongs to the mitochondrial carrier (TC 2.A.29) family.</text>
</comment>
<dbReference type="InterPro" id="IPR023395">
    <property type="entry name" value="MCP_dom_sf"/>
</dbReference>
<keyword evidence="5" id="KW-0677">Repeat</keyword>
<dbReference type="SUPFAM" id="SSF103506">
    <property type="entry name" value="Mitochondrial carrier"/>
    <property type="match status" value="1"/>
</dbReference>
<evidence type="ECO:0000256" key="3">
    <source>
        <dbReference type="ARBA" id="ARBA00022448"/>
    </source>
</evidence>
<evidence type="ECO:0000313" key="13">
    <source>
        <dbReference type="Proteomes" id="UP001182556"/>
    </source>
</evidence>
<dbReference type="Gene3D" id="1.50.40.10">
    <property type="entry name" value="Mitochondrial carrier domain"/>
    <property type="match status" value="1"/>
</dbReference>
<feature type="repeat" description="Solcar" evidence="9">
    <location>
        <begin position="227"/>
        <end position="313"/>
    </location>
</feature>
<comment type="subcellular location">
    <subcellularLocation>
        <location evidence="1">Mitochondrion membrane</location>
        <topology evidence="1">Multi-pass membrane protein</topology>
    </subcellularLocation>
</comment>
<dbReference type="PROSITE" id="PS50920">
    <property type="entry name" value="SOLCAR"/>
    <property type="match status" value="3"/>
</dbReference>
<dbReference type="InterPro" id="IPR002067">
    <property type="entry name" value="MCP"/>
</dbReference>
<keyword evidence="6 11" id="KW-1133">Transmembrane helix</keyword>
<evidence type="ECO:0000256" key="5">
    <source>
        <dbReference type="ARBA" id="ARBA00022737"/>
    </source>
</evidence>
<keyword evidence="4 9" id="KW-0812">Transmembrane</keyword>
<dbReference type="InterPro" id="IPR050567">
    <property type="entry name" value="Mitochondrial_Carrier"/>
</dbReference>
<proteinExistence type="inferred from homology"/>
<dbReference type="AlphaFoldDB" id="A0AAD9CVY4"/>
<sequence length="329" mass="35377">MSSNAEASSSKITPSPVVDFSAGVIAGGVGLVVGQPFDVVKVRYQTLAYAKRYSSTFGALTSILRDEKVPGLFKGVMSPMAGIAFMNGLIFSSYSMLMNLQHDPGSDKPASLPQIFLAGAGSGILGAFITSPVELIKIRQQSAPSHLNPSVAAVMREIVQKDGIRGLYRGFSATALRDIAYGPYFFTYEAICRGFKSLRTAPDPSLGVQRHYHNNLIDEAEEDLQSLSWPELMFAGGVAGVAAWLATFPVDVFKTRMQAIGGGNKPLSVWSVGRRAVRTEGWKVMFAGLGPTLIRAVPVNMVIFLSYELIVASLSRSQTAQFPLSETLL</sequence>
<keyword evidence="8 9" id="KW-0472">Membrane</keyword>
<keyword evidence="7" id="KW-0496">Mitochondrion</keyword>
<evidence type="ECO:0000256" key="1">
    <source>
        <dbReference type="ARBA" id="ARBA00004225"/>
    </source>
</evidence>
<feature type="repeat" description="Solcar" evidence="9">
    <location>
        <begin position="110"/>
        <end position="195"/>
    </location>
</feature>
<feature type="transmembrane region" description="Helical" evidence="11">
    <location>
        <begin position="72"/>
        <end position="95"/>
    </location>
</feature>